<comment type="caution">
    <text evidence="1">The sequence shown here is derived from an EMBL/GenBank/DDBJ whole genome shotgun (WGS) entry which is preliminary data.</text>
</comment>
<dbReference type="PANTHER" id="PTHR43344">
    <property type="entry name" value="PHOSPHOSERINE PHOSPHATASE"/>
    <property type="match status" value="1"/>
</dbReference>
<dbReference type="EMBL" id="PFBJ01000006">
    <property type="protein sequence ID" value="PIT91260.1"/>
    <property type="molecule type" value="Genomic_DNA"/>
</dbReference>
<reference evidence="2" key="1">
    <citation type="submission" date="2017-09" db="EMBL/GenBank/DDBJ databases">
        <title>Depth-based differentiation of microbial function through sediment-hosted aquifers and enrichment of novel symbionts in the deep terrestrial subsurface.</title>
        <authorList>
            <person name="Probst A.J."/>
            <person name="Ladd B."/>
            <person name="Jarett J.K."/>
            <person name="Geller-Mcgrath D.E."/>
            <person name="Sieber C.M.K."/>
            <person name="Emerson J.B."/>
            <person name="Anantharaman K."/>
            <person name="Thomas B.C."/>
            <person name="Malmstrom R."/>
            <person name="Stieglmeier M."/>
            <person name="Klingl A."/>
            <person name="Woyke T."/>
            <person name="Ryan C.M."/>
            <person name="Banfield J.F."/>
        </authorList>
    </citation>
    <scope>NUCLEOTIDE SEQUENCE [LARGE SCALE GENOMIC DNA]</scope>
</reference>
<proteinExistence type="predicted"/>
<dbReference type="Pfam" id="PF12710">
    <property type="entry name" value="HAD"/>
    <property type="match status" value="1"/>
</dbReference>
<dbReference type="SUPFAM" id="SSF56784">
    <property type="entry name" value="HAD-like"/>
    <property type="match status" value="1"/>
</dbReference>
<dbReference type="InterPro" id="IPR036412">
    <property type="entry name" value="HAD-like_sf"/>
</dbReference>
<evidence type="ECO:0000313" key="1">
    <source>
        <dbReference type="EMBL" id="PIT91260.1"/>
    </source>
</evidence>
<accession>A0A2M6WEN7</accession>
<dbReference type="AlphaFoldDB" id="A0A2M6WEN7"/>
<name>A0A2M6WEN7_9BACT</name>
<dbReference type="NCBIfam" id="TIGR01488">
    <property type="entry name" value="HAD-SF-IB"/>
    <property type="match status" value="1"/>
</dbReference>
<dbReference type="InterPro" id="IPR006385">
    <property type="entry name" value="HAD_hydro_SerB1"/>
</dbReference>
<gene>
    <name evidence="1" type="ORF">COU17_01370</name>
</gene>
<protein>
    <submittedName>
        <fullName evidence="1">HAD-IB family hydrolase</fullName>
    </submittedName>
</protein>
<dbReference type="InterPro" id="IPR050582">
    <property type="entry name" value="HAD-like_SerB"/>
</dbReference>
<dbReference type="GO" id="GO:0016787">
    <property type="term" value="F:hydrolase activity"/>
    <property type="evidence" value="ECO:0007669"/>
    <property type="project" value="UniProtKB-KW"/>
</dbReference>
<dbReference type="Gene3D" id="3.40.50.1000">
    <property type="entry name" value="HAD superfamily/HAD-like"/>
    <property type="match status" value="1"/>
</dbReference>
<sequence length="228" mass="26501">MRKVAIFDIDGTVFRSSLAIELTEALIAEGIFPESARKEYEMQFKKWADREGKYQDYIDAIVKVFMKNIKGVHYADFSRVAEALVSERGKRVYRYTRDLVKELRRKRYFVLAISQSPKTILEGFCKNMGFHKVYGRMYELGPSDRFTGKIIDVHLIENKANIVRRAVKKEGLTLTGSIGVGDTESDIAFLELVDEPICFNPNSKLYRHAKRNNWKIIVERKDVIYELE</sequence>
<dbReference type="NCBIfam" id="TIGR01490">
    <property type="entry name" value="HAD-SF-IB-hyp1"/>
    <property type="match status" value="1"/>
</dbReference>
<keyword evidence="1" id="KW-0378">Hydrolase</keyword>
<organism evidence="1 2">
    <name type="scientific">Candidatus Kaiserbacteria bacterium CG10_big_fil_rev_8_21_14_0_10_49_17</name>
    <dbReference type="NCBI Taxonomy" id="1974609"/>
    <lineage>
        <taxon>Bacteria</taxon>
        <taxon>Candidatus Kaiseribacteriota</taxon>
    </lineage>
</organism>
<dbReference type="Proteomes" id="UP000228809">
    <property type="component" value="Unassembled WGS sequence"/>
</dbReference>
<dbReference type="Gene3D" id="1.20.1440.100">
    <property type="entry name" value="SG protein - dephosphorylation function"/>
    <property type="match status" value="1"/>
</dbReference>
<evidence type="ECO:0000313" key="2">
    <source>
        <dbReference type="Proteomes" id="UP000228809"/>
    </source>
</evidence>
<dbReference type="InterPro" id="IPR023214">
    <property type="entry name" value="HAD_sf"/>
</dbReference>